<dbReference type="InterPro" id="IPR004090">
    <property type="entry name" value="Chemotax_Me-accpt_rcpt"/>
</dbReference>
<keyword evidence="2" id="KW-0488">Methylation</keyword>
<comment type="caution">
    <text evidence="8">The sequence shown here is derived from an EMBL/GenBank/DDBJ whole genome shotgun (WGS) entry which is preliminary data.</text>
</comment>
<comment type="similarity">
    <text evidence="3">Belongs to the methyl-accepting chemotaxis (MCP) protein family.</text>
</comment>
<evidence type="ECO:0000256" key="3">
    <source>
        <dbReference type="ARBA" id="ARBA00029447"/>
    </source>
</evidence>
<dbReference type="Pfam" id="PF00672">
    <property type="entry name" value="HAMP"/>
    <property type="match status" value="1"/>
</dbReference>
<dbReference type="SMART" id="SM00304">
    <property type="entry name" value="HAMP"/>
    <property type="match status" value="2"/>
</dbReference>
<dbReference type="SUPFAM" id="SSF58104">
    <property type="entry name" value="Methyl-accepting chemotaxis protein (MCP) signaling domain"/>
    <property type="match status" value="1"/>
</dbReference>
<dbReference type="PANTHER" id="PTHR43531:SF14">
    <property type="entry name" value="METHYL-ACCEPTING CHEMOTAXIS PROTEIN I-RELATED"/>
    <property type="match status" value="1"/>
</dbReference>
<gene>
    <name evidence="8" type="ORF">DFR36_102311</name>
</gene>
<feature type="transmembrane region" description="Helical" evidence="5">
    <location>
        <begin position="200"/>
        <end position="220"/>
    </location>
</feature>
<keyword evidence="4" id="KW-0807">Transducer</keyword>
<dbReference type="OrthoDB" id="9806477at2"/>
<dbReference type="Proteomes" id="UP000246483">
    <property type="component" value="Unassembled WGS sequence"/>
</dbReference>
<dbReference type="GO" id="GO:0005886">
    <property type="term" value="C:plasma membrane"/>
    <property type="evidence" value="ECO:0007669"/>
    <property type="project" value="TreeGrafter"/>
</dbReference>
<comment type="subcellular location">
    <subcellularLocation>
        <location evidence="1">Membrane</location>
    </subcellularLocation>
</comment>
<keyword evidence="5" id="KW-0812">Transmembrane</keyword>
<feature type="transmembrane region" description="Helical" evidence="5">
    <location>
        <begin position="20"/>
        <end position="42"/>
    </location>
</feature>
<dbReference type="InterPro" id="IPR024478">
    <property type="entry name" value="HlyB_4HB_MCP"/>
</dbReference>
<dbReference type="RefSeq" id="WP_019374593.1">
    <property type="nucleotide sequence ID" value="NZ_ALEE01000579.1"/>
</dbReference>
<accession>A0A317RID2</accession>
<dbReference type="PANTHER" id="PTHR43531">
    <property type="entry name" value="PROTEIN ICFG"/>
    <property type="match status" value="1"/>
</dbReference>
<evidence type="ECO:0000256" key="1">
    <source>
        <dbReference type="ARBA" id="ARBA00004370"/>
    </source>
</evidence>
<evidence type="ECO:0000259" key="7">
    <source>
        <dbReference type="PROSITE" id="PS50885"/>
    </source>
</evidence>
<dbReference type="InterPro" id="IPR004089">
    <property type="entry name" value="MCPsignal_dom"/>
</dbReference>
<sequence>MSLPLLSSRQQAVGPLGRRLLGLFLAMLALSLVGSAIGFWSLQHIGRSTDDMVQRSVANERLVADAYRLQALNAERYKAVALSSEPEVGDILGADIAATQRQYDALLATLAQRLSGTADEDLLVRVNARAAVFHQARAELVQARDFGLTARIQQVYGERFMPASQALMQALEALTQSQRQSIDSSALVVADWSNTARLSLLAFGTLSLVLGTALALWLVGSITRPIALASDTARRVAGLDLRQDIAGHDRDETGHMLTSLSVMQTALRRLAGQVSASVHSLHNAAADIANGNSRLSHRTEEAAASLQETAAALEHVTRSVQRSAETAQHTEAQAAQAVVVAREGCDVAARVVQTMQQISHTAHRISDITGVIDGIAFQTNILALNAAVEAARAGEHGRGFAVVASEVRSLANRSAAAGREIKALITASVEQMDTGATLATDAGRTMEHVVAAIQGAARTMADMRVSHHAQQQDILSIHAALSRLDRVTQQNAALVEESAAATEGLRGQAHELAALVSRFRLPSGPAREPNAGAVLLPA</sequence>
<proteinExistence type="inferred from homology"/>
<dbReference type="GO" id="GO:0006935">
    <property type="term" value="P:chemotaxis"/>
    <property type="evidence" value="ECO:0007669"/>
    <property type="project" value="InterPro"/>
</dbReference>
<dbReference type="CDD" id="cd19411">
    <property type="entry name" value="MCP2201-like_sensor"/>
    <property type="match status" value="1"/>
</dbReference>
<reference evidence="8 9" key="1">
    <citation type="submission" date="2018-05" db="EMBL/GenBank/DDBJ databases">
        <title>Genomic Encyclopedia of Type Strains, Phase IV (KMG-IV): sequencing the most valuable type-strain genomes for metagenomic binning, comparative biology and taxonomic classification.</title>
        <authorList>
            <person name="Goeker M."/>
        </authorList>
    </citation>
    <scope>NUCLEOTIDE SEQUENCE [LARGE SCALE GENOMIC DNA]</scope>
    <source>
        <strain evidence="8 9">DSM 26006</strain>
    </source>
</reference>
<dbReference type="GO" id="GO:0004888">
    <property type="term" value="F:transmembrane signaling receptor activity"/>
    <property type="evidence" value="ECO:0007669"/>
    <property type="project" value="InterPro"/>
</dbReference>
<organism evidence="8 9">
    <name type="scientific">Melaminivora alkalimesophila</name>
    <dbReference type="NCBI Taxonomy" id="1165852"/>
    <lineage>
        <taxon>Bacteria</taxon>
        <taxon>Pseudomonadati</taxon>
        <taxon>Pseudomonadota</taxon>
        <taxon>Betaproteobacteria</taxon>
        <taxon>Burkholderiales</taxon>
        <taxon>Comamonadaceae</taxon>
        <taxon>Melaminivora</taxon>
    </lineage>
</organism>
<protein>
    <submittedName>
        <fullName evidence="8">Methyl-accepting chemotaxis protein</fullName>
    </submittedName>
</protein>
<evidence type="ECO:0000256" key="5">
    <source>
        <dbReference type="SAM" id="Phobius"/>
    </source>
</evidence>
<feature type="domain" description="HAMP" evidence="7">
    <location>
        <begin position="220"/>
        <end position="272"/>
    </location>
</feature>
<dbReference type="InterPro" id="IPR047347">
    <property type="entry name" value="YvaQ-like_sensor"/>
</dbReference>
<keyword evidence="5" id="KW-0472">Membrane</keyword>
<dbReference type="AlphaFoldDB" id="A0A317RID2"/>
<dbReference type="PROSITE" id="PS50885">
    <property type="entry name" value="HAMP"/>
    <property type="match status" value="1"/>
</dbReference>
<evidence type="ECO:0000256" key="2">
    <source>
        <dbReference type="ARBA" id="ARBA00022481"/>
    </source>
</evidence>
<dbReference type="Pfam" id="PF12729">
    <property type="entry name" value="4HB_MCP_1"/>
    <property type="match status" value="1"/>
</dbReference>
<dbReference type="FunFam" id="1.10.287.950:FF:000001">
    <property type="entry name" value="Methyl-accepting chemotaxis sensory transducer"/>
    <property type="match status" value="1"/>
</dbReference>
<dbReference type="SMART" id="SM00283">
    <property type="entry name" value="MA"/>
    <property type="match status" value="1"/>
</dbReference>
<feature type="domain" description="Methyl-accepting transducer" evidence="6">
    <location>
        <begin position="277"/>
        <end position="506"/>
    </location>
</feature>
<dbReference type="PRINTS" id="PR00260">
    <property type="entry name" value="CHEMTRNSDUCR"/>
</dbReference>
<evidence type="ECO:0000259" key="6">
    <source>
        <dbReference type="PROSITE" id="PS50111"/>
    </source>
</evidence>
<keyword evidence="5" id="KW-1133">Transmembrane helix</keyword>
<dbReference type="Pfam" id="PF00015">
    <property type="entry name" value="MCPsignal"/>
    <property type="match status" value="1"/>
</dbReference>
<dbReference type="InterPro" id="IPR003660">
    <property type="entry name" value="HAMP_dom"/>
</dbReference>
<dbReference type="EMBL" id="QGUB01000002">
    <property type="protein sequence ID" value="PWW47932.1"/>
    <property type="molecule type" value="Genomic_DNA"/>
</dbReference>
<dbReference type="PROSITE" id="PS50111">
    <property type="entry name" value="CHEMOTAXIS_TRANSDUC_2"/>
    <property type="match status" value="1"/>
</dbReference>
<dbReference type="GO" id="GO:0007165">
    <property type="term" value="P:signal transduction"/>
    <property type="evidence" value="ECO:0007669"/>
    <property type="project" value="UniProtKB-KW"/>
</dbReference>
<evidence type="ECO:0000313" key="8">
    <source>
        <dbReference type="EMBL" id="PWW47932.1"/>
    </source>
</evidence>
<dbReference type="InterPro" id="IPR051310">
    <property type="entry name" value="MCP_chemotaxis"/>
</dbReference>
<evidence type="ECO:0000256" key="4">
    <source>
        <dbReference type="PROSITE-ProRule" id="PRU00284"/>
    </source>
</evidence>
<evidence type="ECO:0000313" key="9">
    <source>
        <dbReference type="Proteomes" id="UP000246483"/>
    </source>
</evidence>
<name>A0A317RID2_9BURK</name>
<keyword evidence="9" id="KW-1185">Reference proteome</keyword>
<dbReference type="Gene3D" id="1.10.287.950">
    <property type="entry name" value="Methyl-accepting chemotaxis protein"/>
    <property type="match status" value="1"/>
</dbReference>